<comment type="caution">
    <text evidence="3">The sequence shown here is derived from an EMBL/GenBank/DDBJ whole genome shotgun (WGS) entry which is preliminary data.</text>
</comment>
<comment type="similarity">
    <text evidence="1">Belongs to the AHA1 family.</text>
</comment>
<dbReference type="STRING" id="371731.Rsw2DRAFT_2313"/>
<dbReference type="CDD" id="cd08896">
    <property type="entry name" value="SRPBCC_CalC_Aha1-like_3"/>
    <property type="match status" value="1"/>
</dbReference>
<gene>
    <name evidence="3" type="ORF">Rsw2DRAFT_2313</name>
</gene>
<feature type="domain" description="Activator of Hsp90 ATPase homologue 1/2-like C-terminal" evidence="2">
    <location>
        <begin position="18"/>
        <end position="153"/>
    </location>
</feature>
<reference evidence="3 4" key="1">
    <citation type="submission" date="2009-08" db="EMBL/GenBank/DDBJ databases">
        <title>The draft genome of Rhodobacter sp. SW2.</title>
        <authorList>
            <consortium name="US DOE Joint Genome Institute (JGI-PGF)"/>
            <person name="Lucas S."/>
            <person name="Copeland A."/>
            <person name="Lapidus A."/>
            <person name="Glavina del Rio T."/>
            <person name="Tice H."/>
            <person name="Bruce D."/>
            <person name="Goodwin L."/>
            <person name="Pitluck S."/>
            <person name="Larimer F."/>
            <person name="Land M.L."/>
            <person name="Hauser L."/>
            <person name="Emerson D."/>
        </authorList>
    </citation>
    <scope>NUCLEOTIDE SEQUENCE [LARGE SCALE GENOMIC DNA]</scope>
    <source>
        <strain evidence="3 4">SW2</strain>
    </source>
</reference>
<dbReference type="Proteomes" id="UP000010121">
    <property type="component" value="Unassembled WGS sequence"/>
</dbReference>
<dbReference type="SUPFAM" id="SSF55961">
    <property type="entry name" value="Bet v1-like"/>
    <property type="match status" value="1"/>
</dbReference>
<keyword evidence="4" id="KW-1185">Reference proteome</keyword>
<dbReference type="OrthoDB" id="9805228at2"/>
<proteinExistence type="inferred from homology"/>
<dbReference type="EMBL" id="ACYY01000015">
    <property type="protein sequence ID" value="EEW24711.1"/>
    <property type="molecule type" value="Genomic_DNA"/>
</dbReference>
<dbReference type="RefSeq" id="WP_008031148.1">
    <property type="nucleotide sequence ID" value="NZ_ACYY01000015.1"/>
</dbReference>
<accession>C8S2N5</accession>
<protein>
    <submittedName>
        <fullName evidence="3">Activator of Hsp90 ATPase 1 family protein</fullName>
    </submittedName>
</protein>
<organism evidence="3 4">
    <name type="scientific">Rhodobacter ferrooxidans</name>
    <dbReference type="NCBI Taxonomy" id="371731"/>
    <lineage>
        <taxon>Bacteria</taxon>
        <taxon>Pseudomonadati</taxon>
        <taxon>Pseudomonadota</taxon>
        <taxon>Alphaproteobacteria</taxon>
        <taxon>Rhodobacterales</taxon>
        <taxon>Rhodobacter group</taxon>
        <taxon>Rhodobacter</taxon>
    </lineage>
</organism>
<dbReference type="eggNOG" id="COG3832">
    <property type="taxonomic scope" value="Bacteria"/>
</dbReference>
<dbReference type="Gene3D" id="3.30.530.20">
    <property type="match status" value="1"/>
</dbReference>
<sequence length="157" mass="17374">MTPFNPELDLELDRLLEAPPGKVWRCWTEPALLVQWFTPRPVVTRTAIIEVTPGGRFHTVMVMPDGTEDASEGCILQAIPQRRLIFTDTLEAGYRPARGPHLGFTGIITLNAEGNGTRYHARVLHRDAATCKTHADMGFHDGWGAATTQLDDLATLL</sequence>
<evidence type="ECO:0000256" key="1">
    <source>
        <dbReference type="ARBA" id="ARBA00006817"/>
    </source>
</evidence>
<evidence type="ECO:0000313" key="4">
    <source>
        <dbReference type="Proteomes" id="UP000010121"/>
    </source>
</evidence>
<evidence type="ECO:0000259" key="2">
    <source>
        <dbReference type="Pfam" id="PF08327"/>
    </source>
</evidence>
<dbReference type="AlphaFoldDB" id="C8S2N5"/>
<name>C8S2N5_9RHOB</name>
<dbReference type="InterPro" id="IPR023393">
    <property type="entry name" value="START-like_dom_sf"/>
</dbReference>
<dbReference type="InterPro" id="IPR013538">
    <property type="entry name" value="ASHA1/2-like_C"/>
</dbReference>
<dbReference type="Pfam" id="PF08327">
    <property type="entry name" value="AHSA1"/>
    <property type="match status" value="1"/>
</dbReference>
<evidence type="ECO:0000313" key="3">
    <source>
        <dbReference type="EMBL" id="EEW24711.1"/>
    </source>
</evidence>